<name>U2R797_9ACTN</name>
<gene>
    <name evidence="1" type="ORF">HMPREF0682_1197</name>
</gene>
<sequence>MTDRLSTSAARSPQRACFLLRGRPELLPEYVEAHQHVWESMREALSRSGWRRYSLFLRTEDGLVVGYFESDDVTAAMAAMDREEVNARWQAEMAQYFVPPNGGAPELLDEYFHLA</sequence>
<dbReference type="Pfam" id="PF05336">
    <property type="entry name" value="rhaM"/>
    <property type="match status" value="1"/>
</dbReference>
<dbReference type="PANTHER" id="PTHR34389:SF2">
    <property type="entry name" value="L-RHAMNOSE MUTAROTASE"/>
    <property type="match status" value="1"/>
</dbReference>
<organism evidence="1 2">
    <name type="scientific">Propionibacterium acidifaciens F0233</name>
    <dbReference type="NCBI Taxonomy" id="553198"/>
    <lineage>
        <taxon>Bacteria</taxon>
        <taxon>Bacillati</taxon>
        <taxon>Actinomycetota</taxon>
        <taxon>Actinomycetes</taxon>
        <taxon>Propionibacteriales</taxon>
        <taxon>Propionibacteriaceae</taxon>
        <taxon>Propionibacterium</taxon>
    </lineage>
</organism>
<proteinExistence type="predicted"/>
<dbReference type="InterPro" id="IPR008000">
    <property type="entry name" value="Rham/fucose_mutarotase"/>
</dbReference>
<comment type="caution">
    <text evidence="1">The sequence shown here is derived from an EMBL/GenBank/DDBJ whole genome shotgun (WGS) entry which is preliminary data.</text>
</comment>
<dbReference type="Gene3D" id="3.30.70.100">
    <property type="match status" value="1"/>
</dbReference>
<dbReference type="Proteomes" id="UP000017052">
    <property type="component" value="Unassembled WGS sequence"/>
</dbReference>
<accession>U2R797</accession>
<dbReference type="SUPFAM" id="SSF54909">
    <property type="entry name" value="Dimeric alpha+beta barrel"/>
    <property type="match status" value="1"/>
</dbReference>
<dbReference type="OrthoDB" id="9799608at2"/>
<evidence type="ECO:0000313" key="1">
    <source>
        <dbReference type="EMBL" id="ERK49488.1"/>
    </source>
</evidence>
<keyword evidence="2" id="KW-1185">Reference proteome</keyword>
<dbReference type="GeneID" id="95359375"/>
<dbReference type="RefSeq" id="WP_021798887.1">
    <property type="nucleotide sequence ID" value="NZ_ACVN02000325.1"/>
</dbReference>
<dbReference type="GO" id="GO:0019301">
    <property type="term" value="P:rhamnose catabolic process"/>
    <property type="evidence" value="ECO:0007669"/>
    <property type="project" value="TreeGrafter"/>
</dbReference>
<evidence type="ECO:0000313" key="2">
    <source>
        <dbReference type="Proteomes" id="UP000017052"/>
    </source>
</evidence>
<dbReference type="PANTHER" id="PTHR34389">
    <property type="entry name" value="L-RHAMNOSE MUTAROTASE"/>
    <property type="match status" value="1"/>
</dbReference>
<protein>
    <submittedName>
        <fullName evidence="1">PF05336 domain protein</fullName>
    </submittedName>
</protein>
<dbReference type="AlphaFoldDB" id="U2R797"/>
<reference evidence="1" key="1">
    <citation type="submission" date="2013-08" db="EMBL/GenBank/DDBJ databases">
        <authorList>
            <person name="Durkin A.S."/>
            <person name="Haft D.R."/>
            <person name="McCorrison J."/>
            <person name="Torralba M."/>
            <person name="Gillis M."/>
            <person name="Haft D.H."/>
            <person name="Methe B."/>
            <person name="Sutton G."/>
            <person name="Nelson K.E."/>
        </authorList>
    </citation>
    <scope>NUCLEOTIDE SEQUENCE [LARGE SCALE GENOMIC DNA]</scope>
    <source>
        <strain evidence="1">F0233</strain>
    </source>
</reference>
<dbReference type="EMBL" id="ACVN02000325">
    <property type="protein sequence ID" value="ERK49488.1"/>
    <property type="molecule type" value="Genomic_DNA"/>
</dbReference>
<dbReference type="InterPro" id="IPR011008">
    <property type="entry name" value="Dimeric_a/b-barrel"/>
</dbReference>
<dbReference type="GO" id="GO:0016857">
    <property type="term" value="F:racemase and epimerase activity, acting on carbohydrates and derivatives"/>
    <property type="evidence" value="ECO:0007669"/>
    <property type="project" value="InterPro"/>
</dbReference>